<evidence type="ECO:0000256" key="2">
    <source>
        <dbReference type="ARBA" id="ARBA00004236"/>
    </source>
</evidence>
<evidence type="ECO:0000256" key="3">
    <source>
        <dbReference type="ARBA" id="ARBA00022475"/>
    </source>
</evidence>
<evidence type="ECO:0000256" key="8">
    <source>
        <dbReference type="ARBA" id="ARBA00030803"/>
    </source>
</evidence>
<dbReference type="InterPro" id="IPR027383">
    <property type="entry name" value="Znf_put"/>
</dbReference>
<proteinExistence type="predicted"/>
<evidence type="ECO:0000256" key="7">
    <source>
        <dbReference type="ARBA" id="ARBA00029829"/>
    </source>
</evidence>
<dbReference type="InterPro" id="IPR041916">
    <property type="entry name" value="Anti_sigma_zinc_sf"/>
</dbReference>
<dbReference type="Proteomes" id="UP000319353">
    <property type="component" value="Unassembled WGS sequence"/>
</dbReference>
<evidence type="ECO:0000313" key="12">
    <source>
        <dbReference type="Proteomes" id="UP000319353"/>
    </source>
</evidence>
<dbReference type="PANTHER" id="PTHR37461:SF1">
    <property type="entry name" value="ANTI-SIGMA-K FACTOR RSKA"/>
    <property type="match status" value="1"/>
</dbReference>
<evidence type="ECO:0000259" key="9">
    <source>
        <dbReference type="Pfam" id="PF10099"/>
    </source>
</evidence>
<name>A0A537KU53_9BACT</name>
<sequence>MIDEHPVEDLAAYTLGSLEGTERVRVEEHAVACAACAARLREYQGVVGALPLGLAPVSPPSEAWESIRAAARARRARRRRWAGPVSLPNWLRVARWPAVAAALAVLLIWNVTLQRELVRRAPGPGPEVEALSRRPGRIVILTGSGKPGASARIFVAVDGGGHLAVSGLTPLPRGRTYQLWFGRTGAPGVTGATFGVDAYRRAWVKVAVPASLDDVRTIVITEEPASGSPTPTGMHLLEALPWR</sequence>
<comment type="subcellular location">
    <subcellularLocation>
        <location evidence="2">Cell membrane</location>
    </subcellularLocation>
    <subcellularLocation>
        <location evidence="1">Membrane</location>
        <topology evidence="1">Single-pass membrane protein</topology>
    </subcellularLocation>
</comment>
<dbReference type="Pfam" id="PF13490">
    <property type="entry name" value="zf-HC2"/>
    <property type="match status" value="1"/>
</dbReference>
<dbReference type="GO" id="GO:0016989">
    <property type="term" value="F:sigma factor antagonist activity"/>
    <property type="evidence" value="ECO:0007669"/>
    <property type="project" value="TreeGrafter"/>
</dbReference>
<organism evidence="11 12">
    <name type="scientific">Candidatus Segetimicrobium genomatis</name>
    <dbReference type="NCBI Taxonomy" id="2569760"/>
    <lineage>
        <taxon>Bacteria</taxon>
        <taxon>Bacillati</taxon>
        <taxon>Candidatus Sysuimicrobiota</taxon>
        <taxon>Candidatus Sysuimicrobiia</taxon>
        <taxon>Candidatus Sysuimicrobiales</taxon>
        <taxon>Candidatus Segetimicrobiaceae</taxon>
        <taxon>Candidatus Segetimicrobium</taxon>
    </lineage>
</organism>
<dbReference type="Gene3D" id="1.10.10.1320">
    <property type="entry name" value="Anti-sigma factor, zinc-finger domain"/>
    <property type="match status" value="1"/>
</dbReference>
<dbReference type="InterPro" id="IPR051474">
    <property type="entry name" value="Anti-sigma-K/W_factor"/>
</dbReference>
<evidence type="ECO:0000256" key="4">
    <source>
        <dbReference type="ARBA" id="ARBA00022692"/>
    </source>
</evidence>
<evidence type="ECO:0000259" key="10">
    <source>
        <dbReference type="Pfam" id="PF13490"/>
    </source>
</evidence>
<evidence type="ECO:0000256" key="5">
    <source>
        <dbReference type="ARBA" id="ARBA00022989"/>
    </source>
</evidence>
<dbReference type="Pfam" id="PF10099">
    <property type="entry name" value="RskA_C"/>
    <property type="match status" value="1"/>
</dbReference>
<keyword evidence="3" id="KW-1003">Cell membrane</keyword>
<reference evidence="11 12" key="1">
    <citation type="journal article" date="2019" name="Nat. Microbiol.">
        <title>Mediterranean grassland soil C-N compound turnover is dependent on rainfall and depth, and is mediated by genomically divergent microorganisms.</title>
        <authorList>
            <person name="Diamond S."/>
            <person name="Andeer P.F."/>
            <person name="Li Z."/>
            <person name="Crits-Christoph A."/>
            <person name="Burstein D."/>
            <person name="Anantharaman K."/>
            <person name="Lane K.R."/>
            <person name="Thomas B.C."/>
            <person name="Pan C."/>
            <person name="Northen T.R."/>
            <person name="Banfield J.F."/>
        </authorList>
    </citation>
    <scope>NUCLEOTIDE SEQUENCE [LARGE SCALE GENOMIC DNA]</scope>
    <source>
        <strain evidence="11">NP_4</strain>
    </source>
</reference>
<dbReference type="EMBL" id="VBAL01000142">
    <property type="protein sequence ID" value="TMI99230.1"/>
    <property type="molecule type" value="Genomic_DNA"/>
</dbReference>
<protein>
    <recommendedName>
        <fullName evidence="8">Regulator of SigK</fullName>
    </recommendedName>
    <alternativeName>
        <fullName evidence="7">Sigma-K anti-sigma factor RskA</fullName>
    </alternativeName>
</protein>
<evidence type="ECO:0000313" key="11">
    <source>
        <dbReference type="EMBL" id="TMI99230.1"/>
    </source>
</evidence>
<dbReference type="PANTHER" id="PTHR37461">
    <property type="entry name" value="ANTI-SIGMA-K FACTOR RSKA"/>
    <property type="match status" value="1"/>
</dbReference>
<comment type="caution">
    <text evidence="11">The sequence shown here is derived from an EMBL/GenBank/DDBJ whole genome shotgun (WGS) entry which is preliminary data.</text>
</comment>
<dbReference type="AlphaFoldDB" id="A0A537KU53"/>
<dbReference type="GO" id="GO:0005886">
    <property type="term" value="C:plasma membrane"/>
    <property type="evidence" value="ECO:0007669"/>
    <property type="project" value="UniProtKB-SubCell"/>
</dbReference>
<evidence type="ECO:0000256" key="6">
    <source>
        <dbReference type="ARBA" id="ARBA00023136"/>
    </source>
</evidence>
<feature type="domain" description="Putative zinc-finger" evidence="10">
    <location>
        <begin position="8"/>
        <end position="37"/>
    </location>
</feature>
<feature type="domain" description="Anti-sigma K factor RskA C-terminal" evidence="9">
    <location>
        <begin position="97"/>
        <end position="233"/>
    </location>
</feature>
<dbReference type="GO" id="GO:0006417">
    <property type="term" value="P:regulation of translation"/>
    <property type="evidence" value="ECO:0007669"/>
    <property type="project" value="TreeGrafter"/>
</dbReference>
<dbReference type="InterPro" id="IPR018764">
    <property type="entry name" value="RskA_C"/>
</dbReference>
<keyword evidence="4" id="KW-0812">Transmembrane</keyword>
<gene>
    <name evidence="11" type="ORF">E6H01_11410</name>
</gene>
<keyword evidence="6" id="KW-0472">Membrane</keyword>
<keyword evidence="5" id="KW-1133">Transmembrane helix</keyword>
<evidence type="ECO:0000256" key="1">
    <source>
        <dbReference type="ARBA" id="ARBA00004167"/>
    </source>
</evidence>
<accession>A0A537KU53</accession>